<feature type="compositionally biased region" description="Basic residues" evidence="1">
    <location>
        <begin position="173"/>
        <end position="188"/>
    </location>
</feature>
<name>A0AAV0LAM9_9ROSI</name>
<dbReference type="GO" id="GO:0005730">
    <property type="term" value="C:nucleolus"/>
    <property type="evidence" value="ECO:0007669"/>
    <property type="project" value="TreeGrafter"/>
</dbReference>
<gene>
    <name evidence="2" type="ORF">LITE_LOCUS23018</name>
</gene>
<dbReference type="Proteomes" id="UP001154282">
    <property type="component" value="Unassembled WGS sequence"/>
</dbReference>
<dbReference type="PANTHER" id="PTHR28096:SF1">
    <property type="entry name" value="PROTEIN FAF1"/>
    <property type="match status" value="1"/>
</dbReference>
<evidence type="ECO:0000313" key="2">
    <source>
        <dbReference type="EMBL" id="CAI0431453.1"/>
    </source>
</evidence>
<comment type="caution">
    <text evidence="2">The sequence shown here is derived from an EMBL/GenBank/DDBJ whole genome shotgun (WGS) entry which is preliminary data.</text>
</comment>
<dbReference type="InterPro" id="IPR053030">
    <property type="entry name" value="Ribosomal_biogenesis_FAF1-like"/>
</dbReference>
<organism evidence="2 3">
    <name type="scientific">Linum tenue</name>
    <dbReference type="NCBI Taxonomy" id="586396"/>
    <lineage>
        <taxon>Eukaryota</taxon>
        <taxon>Viridiplantae</taxon>
        <taxon>Streptophyta</taxon>
        <taxon>Embryophyta</taxon>
        <taxon>Tracheophyta</taxon>
        <taxon>Spermatophyta</taxon>
        <taxon>Magnoliopsida</taxon>
        <taxon>eudicotyledons</taxon>
        <taxon>Gunneridae</taxon>
        <taxon>Pentapetalae</taxon>
        <taxon>rosids</taxon>
        <taxon>fabids</taxon>
        <taxon>Malpighiales</taxon>
        <taxon>Linaceae</taxon>
        <taxon>Linum</taxon>
    </lineage>
</organism>
<dbReference type="PANTHER" id="PTHR28096">
    <property type="entry name" value="PROTEIN FAF1"/>
    <property type="match status" value="1"/>
</dbReference>
<keyword evidence="3" id="KW-1185">Reference proteome</keyword>
<feature type="region of interest" description="Disordered" evidence="1">
    <location>
        <begin position="148"/>
        <end position="188"/>
    </location>
</feature>
<evidence type="ECO:0000256" key="1">
    <source>
        <dbReference type="SAM" id="MobiDB-lite"/>
    </source>
</evidence>
<feature type="region of interest" description="Disordered" evidence="1">
    <location>
        <begin position="82"/>
        <end position="124"/>
    </location>
</feature>
<dbReference type="EMBL" id="CAMGYJ010000006">
    <property type="protein sequence ID" value="CAI0431453.1"/>
    <property type="molecule type" value="Genomic_DNA"/>
</dbReference>
<sequence length="188" mass="20939">MKNRRDQTRRSGGDKDAGADADADSESHVLSFKQIMKDVTLFGAFTWKERKQMENQKAVELGGKPAKKQRLPLSVARVQMKNQKEREQKLLQEPVSQEMALGRFSGKRGGGARTFGGKRKQESRVLRSTEGFFKNGVLDVKHLVKSGGLSESCIPDSSMMDRERKQKNGGGGGKKKHGKKKGKGRKKH</sequence>
<accession>A0AAV0LAM9</accession>
<protein>
    <submittedName>
        <fullName evidence="2">Uncharacterized protein</fullName>
    </submittedName>
</protein>
<dbReference type="GO" id="GO:0000462">
    <property type="term" value="P:maturation of SSU-rRNA from tricistronic rRNA transcript (SSU-rRNA, 5.8S rRNA, LSU-rRNA)"/>
    <property type="evidence" value="ECO:0007669"/>
    <property type="project" value="TreeGrafter"/>
</dbReference>
<evidence type="ECO:0000313" key="3">
    <source>
        <dbReference type="Proteomes" id="UP001154282"/>
    </source>
</evidence>
<feature type="region of interest" description="Disordered" evidence="1">
    <location>
        <begin position="1"/>
        <end position="29"/>
    </location>
</feature>
<proteinExistence type="predicted"/>
<dbReference type="InterPro" id="IPR027973">
    <property type="entry name" value="FSAF1-like"/>
</dbReference>
<dbReference type="AlphaFoldDB" id="A0AAV0LAM9"/>
<dbReference type="Pfam" id="PF15375">
    <property type="entry name" value="FSAF1"/>
    <property type="match status" value="1"/>
</dbReference>
<reference evidence="2" key="1">
    <citation type="submission" date="2022-08" db="EMBL/GenBank/DDBJ databases">
        <authorList>
            <person name="Gutierrez-Valencia J."/>
        </authorList>
    </citation>
    <scope>NUCLEOTIDE SEQUENCE</scope>
</reference>
<feature type="compositionally biased region" description="Basic and acidic residues" evidence="1">
    <location>
        <begin position="1"/>
        <end position="18"/>
    </location>
</feature>